<proteinExistence type="inferred from homology"/>
<evidence type="ECO:0000256" key="2">
    <source>
        <dbReference type="ARBA" id="ARBA00022617"/>
    </source>
</evidence>
<comment type="cofactor">
    <cofactor evidence="7">
        <name>heme</name>
        <dbReference type="ChEBI" id="CHEBI:30413"/>
    </cofactor>
</comment>
<dbReference type="Pfam" id="PF00067">
    <property type="entry name" value="p450"/>
    <property type="match status" value="1"/>
</dbReference>
<name>A0A563F2N2_9PSEU</name>
<evidence type="ECO:0000256" key="3">
    <source>
        <dbReference type="ARBA" id="ARBA00022723"/>
    </source>
</evidence>
<keyword evidence="4 8" id="KW-0560">Oxidoreductase</keyword>
<accession>A0A563F2N2</accession>
<evidence type="ECO:0000256" key="8">
    <source>
        <dbReference type="RuleBase" id="RU000461"/>
    </source>
</evidence>
<dbReference type="Gene3D" id="1.10.630.10">
    <property type="entry name" value="Cytochrome P450"/>
    <property type="match status" value="1"/>
</dbReference>
<keyword evidence="10" id="KW-1185">Reference proteome</keyword>
<sequence>MPMATMPRRLPLLGHAAQMLLRPREFVSSIREHGDVVRFQLGPKPAYMVNDPDLINEMLTVQRTRFTKGGPMCEQAVKMIGNGIFASEGDYYRRQRRLVQPGFHHQRIADYTDVMREVSETTANSWRDGQVVDVKADTAGIALHILTRTLFAVDDWEEVAAELHGSIPAVLGAIGRRALLPVDFVHELPFPINRRTNEAQGRLFELVDSVITAHRSAGTDHGDLLSSLMFATDPETGETMSDREVRDELITMFSAGLETAGTTMSWFFHVLASHPDVESRVHAEVDEVLGGRPVTFADLSTLDYLRRVLKETLRTFTPVWLLTRNTAVDCTIGGHHIPAGADVFFSAYGVHHDPRFYPRPHDFDPDRWLPENAAGIPRHAYLPFGGGARKCVGEGYAMTEMVTVLATLTSRWRLRPVAGRPMRPVVKSTYAPRDLLMTAHAR</sequence>
<feature type="binding site" description="axial binding residue" evidence="7">
    <location>
        <position position="391"/>
    </location>
    <ligand>
        <name>heme</name>
        <dbReference type="ChEBI" id="CHEBI:30413"/>
    </ligand>
    <ligandPart>
        <name>Fe</name>
        <dbReference type="ChEBI" id="CHEBI:18248"/>
    </ligandPart>
</feature>
<evidence type="ECO:0000313" key="9">
    <source>
        <dbReference type="EMBL" id="TWP53614.1"/>
    </source>
</evidence>
<evidence type="ECO:0000256" key="4">
    <source>
        <dbReference type="ARBA" id="ARBA00023002"/>
    </source>
</evidence>
<evidence type="ECO:0000256" key="5">
    <source>
        <dbReference type="ARBA" id="ARBA00023004"/>
    </source>
</evidence>
<evidence type="ECO:0000256" key="6">
    <source>
        <dbReference type="ARBA" id="ARBA00023033"/>
    </source>
</evidence>
<dbReference type="SUPFAM" id="SSF48264">
    <property type="entry name" value="Cytochrome P450"/>
    <property type="match status" value="1"/>
</dbReference>
<comment type="caution">
    <text evidence="9">The sequence shown here is derived from an EMBL/GenBank/DDBJ whole genome shotgun (WGS) entry which is preliminary data.</text>
</comment>
<evidence type="ECO:0000313" key="10">
    <source>
        <dbReference type="Proteomes" id="UP000316639"/>
    </source>
</evidence>
<dbReference type="RefSeq" id="WP_146349210.1">
    <property type="nucleotide sequence ID" value="NZ_VOBR01000002.1"/>
</dbReference>
<dbReference type="OrthoDB" id="5290182at2"/>
<gene>
    <name evidence="9" type="ORF">FKR81_02270</name>
</gene>
<dbReference type="EMBL" id="VOBR01000002">
    <property type="protein sequence ID" value="TWP53614.1"/>
    <property type="molecule type" value="Genomic_DNA"/>
</dbReference>
<dbReference type="PRINTS" id="PR00463">
    <property type="entry name" value="EP450I"/>
</dbReference>
<dbReference type="GO" id="GO:0020037">
    <property type="term" value="F:heme binding"/>
    <property type="evidence" value="ECO:0007669"/>
    <property type="project" value="InterPro"/>
</dbReference>
<dbReference type="InterPro" id="IPR050196">
    <property type="entry name" value="Cytochrome_P450_Monoox"/>
</dbReference>
<dbReference type="GO" id="GO:0004497">
    <property type="term" value="F:monooxygenase activity"/>
    <property type="evidence" value="ECO:0007669"/>
    <property type="project" value="UniProtKB-KW"/>
</dbReference>
<comment type="similarity">
    <text evidence="1 8">Belongs to the cytochrome P450 family.</text>
</comment>
<keyword evidence="6 8" id="KW-0503">Monooxygenase</keyword>
<keyword evidence="5 7" id="KW-0408">Iron</keyword>
<dbReference type="PROSITE" id="PS00086">
    <property type="entry name" value="CYTOCHROME_P450"/>
    <property type="match status" value="1"/>
</dbReference>
<dbReference type="InterPro" id="IPR036396">
    <property type="entry name" value="Cyt_P450_sf"/>
</dbReference>
<keyword evidence="3 7" id="KW-0479">Metal-binding</keyword>
<dbReference type="InterPro" id="IPR017972">
    <property type="entry name" value="Cyt_P450_CS"/>
</dbReference>
<keyword evidence="2 7" id="KW-0349">Heme</keyword>
<dbReference type="AlphaFoldDB" id="A0A563F2N2"/>
<dbReference type="InterPro" id="IPR002401">
    <property type="entry name" value="Cyt_P450_E_grp-I"/>
</dbReference>
<dbReference type="CDD" id="cd11049">
    <property type="entry name" value="CYP170A1-like"/>
    <property type="match status" value="1"/>
</dbReference>
<dbReference type="PRINTS" id="PR00385">
    <property type="entry name" value="P450"/>
</dbReference>
<dbReference type="InterPro" id="IPR001128">
    <property type="entry name" value="Cyt_P450"/>
</dbReference>
<organism evidence="9 10">
    <name type="scientific">Lentzea tibetensis</name>
    <dbReference type="NCBI Taxonomy" id="2591470"/>
    <lineage>
        <taxon>Bacteria</taxon>
        <taxon>Bacillati</taxon>
        <taxon>Actinomycetota</taxon>
        <taxon>Actinomycetes</taxon>
        <taxon>Pseudonocardiales</taxon>
        <taxon>Pseudonocardiaceae</taxon>
        <taxon>Lentzea</taxon>
    </lineage>
</organism>
<protein>
    <submittedName>
        <fullName evidence="9">Cytochrome P450</fullName>
    </submittedName>
</protein>
<dbReference type="GO" id="GO:0005506">
    <property type="term" value="F:iron ion binding"/>
    <property type="evidence" value="ECO:0007669"/>
    <property type="project" value="InterPro"/>
</dbReference>
<dbReference type="Proteomes" id="UP000316639">
    <property type="component" value="Unassembled WGS sequence"/>
</dbReference>
<reference evidence="9 10" key="1">
    <citation type="submission" date="2019-07" db="EMBL/GenBank/DDBJ databases">
        <title>Lentzea xizangensis sp. nov., isolated from Qinghai-Tibetan Plateau Soils.</title>
        <authorList>
            <person name="Huang J."/>
        </authorList>
    </citation>
    <scope>NUCLEOTIDE SEQUENCE [LARGE SCALE GENOMIC DNA]</scope>
    <source>
        <strain evidence="9 10">FXJ1.1311</strain>
    </source>
</reference>
<evidence type="ECO:0000256" key="1">
    <source>
        <dbReference type="ARBA" id="ARBA00010617"/>
    </source>
</evidence>
<dbReference type="PANTHER" id="PTHR24291:SF50">
    <property type="entry name" value="BIFUNCTIONAL ALBAFLAVENONE MONOOXYGENASE_TERPENE SYNTHASE"/>
    <property type="match status" value="1"/>
</dbReference>
<dbReference type="PANTHER" id="PTHR24291">
    <property type="entry name" value="CYTOCHROME P450 FAMILY 4"/>
    <property type="match status" value="1"/>
</dbReference>
<dbReference type="GO" id="GO:0016705">
    <property type="term" value="F:oxidoreductase activity, acting on paired donors, with incorporation or reduction of molecular oxygen"/>
    <property type="evidence" value="ECO:0007669"/>
    <property type="project" value="InterPro"/>
</dbReference>
<evidence type="ECO:0000256" key="7">
    <source>
        <dbReference type="PIRSR" id="PIRSR602401-1"/>
    </source>
</evidence>